<keyword evidence="7 10" id="KW-0648">Protein biosynthesis</keyword>
<dbReference type="SUPFAM" id="SSF52374">
    <property type="entry name" value="Nucleotidylyl transferase"/>
    <property type="match status" value="1"/>
</dbReference>
<dbReference type="InterPro" id="IPR020751">
    <property type="entry name" value="aa-tRNA-synth_I_codon-bd_sub2"/>
</dbReference>
<keyword evidence="4 10" id="KW-0436">Ligase</keyword>
<name>A0A1G7W846_9PROT</name>
<dbReference type="PROSITE" id="PS00178">
    <property type="entry name" value="AA_TRNA_LIGASE_I"/>
    <property type="match status" value="1"/>
</dbReference>
<feature type="binding site" evidence="10">
    <location>
        <position position="298"/>
    </location>
    <ligand>
        <name>ATP</name>
        <dbReference type="ChEBI" id="CHEBI:30616"/>
    </ligand>
</feature>
<sequence length="533" mass="59441">MSVDAVTDPARQSPAWPFQEARALLDDQLKGKLPEKGYVLFETGYGPSGLPHIGTFGEVVRTTMVRRAFMRLAPDMPTRLFAFSDDMDGLRKVPDNIPNKEMVAQHLGKPLTRIPDPFGTHESFGHHNNARLRAFLDSFGFEYEFQSATEHYTSGNLDAALLRVLANYEAVKKVVLPTLGEERRATYAPFLPICPRTGVVLQVPILETDVEAGTIVYEDPETGQKVETPVTGGACKLQWKADWGTRWYALDVDYEMSGKDLIDSVKLSTRICQILGGRPPKTLTYELFLDDKGQKISKSKGNGLAVDEWLAYAPSESLALFMYQKPKAAKRLYFDVIPRTVDDYLAHLAAFPGQDEAERLNNPTWHIHDGAPPAERAGLSFSLLLNLVNVCHTEDPAVLWRYIAAYDPEANPETDPLLARLVDHAIAYYRDFVRPAKQYRTPTPAEVTALKELRAELAGLSADEAHDGALVQNRVYEVGKRHADTFPALKDWFKALYQILLGQDQGPRMGGFFALFGQQDSLALIDKAITDEA</sequence>
<dbReference type="NCBIfam" id="NF001968">
    <property type="entry name" value="PRK00750.1-2"/>
    <property type="match status" value="1"/>
</dbReference>
<feature type="short sequence motif" description="'KMSKS' region" evidence="10">
    <location>
        <begin position="295"/>
        <end position="299"/>
    </location>
</feature>
<dbReference type="GO" id="GO:0004824">
    <property type="term" value="F:lysine-tRNA ligase activity"/>
    <property type="evidence" value="ECO:0007669"/>
    <property type="project" value="UniProtKB-UniRule"/>
</dbReference>
<dbReference type="AlphaFoldDB" id="A0A1G7W846"/>
<dbReference type="InterPro" id="IPR008925">
    <property type="entry name" value="aa_tRNA-synth_I_cd-bd_sf"/>
</dbReference>
<evidence type="ECO:0000256" key="9">
    <source>
        <dbReference type="ARBA" id="ARBA00048573"/>
    </source>
</evidence>
<dbReference type="NCBIfam" id="TIGR00467">
    <property type="entry name" value="lysS_arch"/>
    <property type="match status" value="1"/>
</dbReference>
<keyword evidence="3 10" id="KW-0963">Cytoplasm</keyword>
<dbReference type="RefSeq" id="WP_092615567.1">
    <property type="nucleotide sequence ID" value="NZ_FNCV01000002.1"/>
</dbReference>
<dbReference type="EMBL" id="FNCV01000002">
    <property type="protein sequence ID" value="SDG68118.1"/>
    <property type="molecule type" value="Genomic_DNA"/>
</dbReference>
<evidence type="ECO:0000313" key="12">
    <source>
        <dbReference type="Proteomes" id="UP000217076"/>
    </source>
</evidence>
<dbReference type="InterPro" id="IPR002904">
    <property type="entry name" value="Lys-tRNA-ligase"/>
</dbReference>
<dbReference type="Pfam" id="PF01921">
    <property type="entry name" value="tRNA-synt_1f"/>
    <property type="match status" value="1"/>
</dbReference>
<evidence type="ECO:0000256" key="5">
    <source>
        <dbReference type="ARBA" id="ARBA00022741"/>
    </source>
</evidence>
<dbReference type="OrthoDB" id="9803151at2"/>
<dbReference type="InterPro" id="IPR001412">
    <property type="entry name" value="aa-tRNA-synth_I_CS"/>
</dbReference>
<dbReference type="InterPro" id="IPR014729">
    <property type="entry name" value="Rossmann-like_a/b/a_fold"/>
</dbReference>
<dbReference type="GO" id="GO:0005524">
    <property type="term" value="F:ATP binding"/>
    <property type="evidence" value="ECO:0007669"/>
    <property type="project" value="UniProtKB-UniRule"/>
</dbReference>
<comment type="catalytic activity">
    <reaction evidence="9 10">
        <text>tRNA(Lys) + L-lysine + ATP = L-lysyl-tRNA(Lys) + AMP + diphosphate</text>
        <dbReference type="Rhea" id="RHEA:20792"/>
        <dbReference type="Rhea" id="RHEA-COMP:9696"/>
        <dbReference type="Rhea" id="RHEA-COMP:9697"/>
        <dbReference type="ChEBI" id="CHEBI:30616"/>
        <dbReference type="ChEBI" id="CHEBI:32551"/>
        <dbReference type="ChEBI" id="CHEBI:33019"/>
        <dbReference type="ChEBI" id="CHEBI:78442"/>
        <dbReference type="ChEBI" id="CHEBI:78529"/>
        <dbReference type="ChEBI" id="CHEBI:456215"/>
        <dbReference type="EC" id="6.1.1.6"/>
    </reaction>
</comment>
<evidence type="ECO:0000256" key="10">
    <source>
        <dbReference type="HAMAP-Rule" id="MF_00177"/>
    </source>
</evidence>
<dbReference type="GO" id="GO:0005737">
    <property type="term" value="C:cytoplasm"/>
    <property type="evidence" value="ECO:0007669"/>
    <property type="project" value="UniProtKB-SubCell"/>
</dbReference>
<dbReference type="GO" id="GO:0000049">
    <property type="term" value="F:tRNA binding"/>
    <property type="evidence" value="ECO:0007669"/>
    <property type="project" value="InterPro"/>
</dbReference>
<keyword evidence="5 10" id="KW-0547">Nucleotide-binding</keyword>
<dbReference type="Proteomes" id="UP000217076">
    <property type="component" value="Unassembled WGS sequence"/>
</dbReference>
<dbReference type="PANTHER" id="PTHR37940">
    <property type="entry name" value="LYSINE--TRNA LIGASE"/>
    <property type="match status" value="1"/>
</dbReference>
<comment type="subcellular location">
    <subcellularLocation>
        <location evidence="1 10">Cytoplasm</location>
    </subcellularLocation>
</comment>
<protein>
    <recommendedName>
        <fullName evidence="10">Lysine--tRNA ligase</fullName>
        <ecNumber evidence="10">6.1.1.6</ecNumber>
    </recommendedName>
    <alternativeName>
        <fullName evidence="10">Lysyl-tRNA synthetase</fullName>
        <shortName evidence="10">LysRS</shortName>
    </alternativeName>
</protein>
<dbReference type="PANTHER" id="PTHR37940:SF1">
    <property type="entry name" value="LYSINE--TRNA LIGASE"/>
    <property type="match status" value="1"/>
</dbReference>
<evidence type="ECO:0000256" key="2">
    <source>
        <dbReference type="ARBA" id="ARBA00005594"/>
    </source>
</evidence>
<dbReference type="EC" id="6.1.1.6" evidence="10"/>
<evidence type="ECO:0000256" key="8">
    <source>
        <dbReference type="ARBA" id="ARBA00023146"/>
    </source>
</evidence>
<organism evidence="11 12">
    <name type="scientific">Roseospirillum parvum</name>
    <dbReference type="NCBI Taxonomy" id="83401"/>
    <lineage>
        <taxon>Bacteria</taxon>
        <taxon>Pseudomonadati</taxon>
        <taxon>Pseudomonadota</taxon>
        <taxon>Alphaproteobacteria</taxon>
        <taxon>Rhodospirillales</taxon>
        <taxon>Rhodospirillaceae</taxon>
        <taxon>Roseospirillum</taxon>
    </lineage>
</organism>
<evidence type="ECO:0000256" key="1">
    <source>
        <dbReference type="ARBA" id="ARBA00004496"/>
    </source>
</evidence>
<evidence type="ECO:0000256" key="4">
    <source>
        <dbReference type="ARBA" id="ARBA00022598"/>
    </source>
</evidence>
<dbReference type="HAMAP" id="MF_00177">
    <property type="entry name" value="Lys_tRNA_synth_class1"/>
    <property type="match status" value="1"/>
</dbReference>
<dbReference type="SUPFAM" id="SSF48163">
    <property type="entry name" value="An anticodon-binding domain of class I aminoacyl-tRNA synthetases"/>
    <property type="match status" value="1"/>
</dbReference>
<proteinExistence type="inferred from homology"/>
<evidence type="ECO:0000256" key="3">
    <source>
        <dbReference type="ARBA" id="ARBA00022490"/>
    </source>
</evidence>
<keyword evidence="12" id="KW-1185">Reference proteome</keyword>
<comment type="similarity">
    <text evidence="2 10">Belongs to the class-I aminoacyl-tRNA synthetase family.</text>
</comment>
<dbReference type="STRING" id="83401.SAMN05421742_102109"/>
<accession>A0A1G7W846</accession>
<reference evidence="12" key="1">
    <citation type="submission" date="2016-10" db="EMBL/GenBank/DDBJ databases">
        <authorList>
            <person name="Varghese N."/>
            <person name="Submissions S."/>
        </authorList>
    </citation>
    <scope>NUCLEOTIDE SEQUENCE [LARGE SCALE GENOMIC DNA]</scope>
    <source>
        <strain evidence="12">930I</strain>
    </source>
</reference>
<keyword evidence="6 10" id="KW-0067">ATP-binding</keyword>
<dbReference type="GO" id="GO:0006430">
    <property type="term" value="P:lysyl-tRNA aminoacylation"/>
    <property type="evidence" value="ECO:0007669"/>
    <property type="project" value="UniProtKB-UniRule"/>
</dbReference>
<keyword evidence="8 10" id="KW-0030">Aminoacyl-tRNA synthetase</keyword>
<dbReference type="Gene3D" id="3.40.50.620">
    <property type="entry name" value="HUPs"/>
    <property type="match status" value="2"/>
</dbReference>
<gene>
    <name evidence="10" type="primary">lysS</name>
    <name evidence="11" type="ORF">SAMN05421742_102109</name>
</gene>
<evidence type="ECO:0000256" key="7">
    <source>
        <dbReference type="ARBA" id="ARBA00022917"/>
    </source>
</evidence>
<feature type="short sequence motif" description="'HIGH' region" evidence="10">
    <location>
        <begin position="47"/>
        <end position="55"/>
    </location>
</feature>
<dbReference type="Gene3D" id="1.10.10.350">
    <property type="match status" value="1"/>
</dbReference>
<evidence type="ECO:0000313" key="11">
    <source>
        <dbReference type="EMBL" id="SDG68118.1"/>
    </source>
</evidence>
<evidence type="ECO:0000256" key="6">
    <source>
        <dbReference type="ARBA" id="ARBA00022840"/>
    </source>
</evidence>